<feature type="domain" description="Peptidase C1A papain C-terminal" evidence="3">
    <location>
        <begin position="112"/>
        <end position="252"/>
    </location>
</feature>
<evidence type="ECO:0000259" key="3">
    <source>
        <dbReference type="SMART" id="SM00645"/>
    </source>
</evidence>
<name>A0A8W8M7C4_MAGGI</name>
<dbReference type="InterPro" id="IPR038765">
    <property type="entry name" value="Papain-like_cys_pep_sf"/>
</dbReference>
<evidence type="ECO:0000256" key="2">
    <source>
        <dbReference type="SAM" id="SignalP"/>
    </source>
</evidence>
<dbReference type="Gene3D" id="3.90.70.10">
    <property type="entry name" value="Cysteine proteinases"/>
    <property type="match status" value="2"/>
</dbReference>
<evidence type="ECO:0000259" key="4">
    <source>
        <dbReference type="SMART" id="SM00848"/>
    </source>
</evidence>
<protein>
    <recommendedName>
        <fullName evidence="7">Cathepsin L1-like</fullName>
    </recommendedName>
</protein>
<dbReference type="PROSITE" id="PS00640">
    <property type="entry name" value="THIOL_PROTEASE_ASN"/>
    <property type="match status" value="1"/>
</dbReference>
<dbReference type="InterPro" id="IPR013128">
    <property type="entry name" value="Peptidase_C1A"/>
</dbReference>
<keyword evidence="2" id="KW-0732">Signal</keyword>
<sequence length="253" mass="28998">MVFKCLFVLALCTCYGRLYEIFLDKEWEDFKRIYSKTYTEQDEKIRKSIWIQNIDIINRHNKEADMGHHSYRLGMNEFGDMTTKEVTRMLNVPKGYATDNVSTFLPPNNLQLPETVNWTKEGYVTPVKNQNGNCTFRPPKIGATCQGFVRVPAGDEVGLQKAVASVGPVTVSIDASLKSFYLYKEGVYDDKKCSKKMFNHFVLIVGYGKHLGKEYWLVKNSWGMSFGMDGYIMMARNQDNQCGISNQPVYPIV</sequence>
<dbReference type="InterPro" id="IPR013201">
    <property type="entry name" value="Prot_inhib_I29"/>
</dbReference>
<dbReference type="SUPFAM" id="SSF54001">
    <property type="entry name" value="Cysteine proteinases"/>
    <property type="match status" value="1"/>
</dbReference>
<feature type="domain" description="Cathepsin propeptide inhibitor" evidence="4">
    <location>
        <begin position="27"/>
        <end position="86"/>
    </location>
</feature>
<dbReference type="InterPro" id="IPR000668">
    <property type="entry name" value="Peptidase_C1A_C"/>
</dbReference>
<comment type="similarity">
    <text evidence="1">Belongs to the peptidase C1 family.</text>
</comment>
<dbReference type="InterPro" id="IPR039417">
    <property type="entry name" value="Peptidase_C1A_papain-like"/>
</dbReference>
<dbReference type="SMART" id="SM00645">
    <property type="entry name" value="Pept_C1"/>
    <property type="match status" value="1"/>
</dbReference>
<feature type="chain" id="PRO_5036474092" description="Cathepsin L1-like" evidence="2">
    <location>
        <begin position="19"/>
        <end position="253"/>
    </location>
</feature>
<dbReference type="GO" id="GO:0006508">
    <property type="term" value="P:proteolysis"/>
    <property type="evidence" value="ECO:0007669"/>
    <property type="project" value="InterPro"/>
</dbReference>
<dbReference type="InterPro" id="IPR025661">
    <property type="entry name" value="Pept_asp_AS"/>
</dbReference>
<dbReference type="Proteomes" id="UP000005408">
    <property type="component" value="Unassembled WGS sequence"/>
</dbReference>
<proteinExistence type="inferred from homology"/>
<dbReference type="AlphaFoldDB" id="A0A8W8M7C4"/>
<dbReference type="GO" id="GO:0008234">
    <property type="term" value="F:cysteine-type peptidase activity"/>
    <property type="evidence" value="ECO:0007669"/>
    <property type="project" value="InterPro"/>
</dbReference>
<dbReference type="EnsemblMetazoa" id="G3170.4">
    <property type="protein sequence ID" value="G3170.4:cds"/>
    <property type="gene ID" value="G3170"/>
</dbReference>
<dbReference type="PANTHER" id="PTHR12411">
    <property type="entry name" value="CYSTEINE PROTEASE FAMILY C1-RELATED"/>
    <property type="match status" value="1"/>
</dbReference>
<dbReference type="Pfam" id="PF08246">
    <property type="entry name" value="Inhibitor_I29"/>
    <property type="match status" value="1"/>
</dbReference>
<evidence type="ECO:0008006" key="7">
    <source>
        <dbReference type="Google" id="ProtNLM"/>
    </source>
</evidence>
<feature type="signal peptide" evidence="2">
    <location>
        <begin position="1"/>
        <end position="18"/>
    </location>
</feature>
<evidence type="ECO:0000313" key="5">
    <source>
        <dbReference type="EnsemblMetazoa" id="G3170.4:cds"/>
    </source>
</evidence>
<organism evidence="5 6">
    <name type="scientific">Magallana gigas</name>
    <name type="common">Pacific oyster</name>
    <name type="synonym">Crassostrea gigas</name>
    <dbReference type="NCBI Taxonomy" id="29159"/>
    <lineage>
        <taxon>Eukaryota</taxon>
        <taxon>Metazoa</taxon>
        <taxon>Spiralia</taxon>
        <taxon>Lophotrochozoa</taxon>
        <taxon>Mollusca</taxon>
        <taxon>Bivalvia</taxon>
        <taxon>Autobranchia</taxon>
        <taxon>Pteriomorphia</taxon>
        <taxon>Ostreida</taxon>
        <taxon>Ostreoidea</taxon>
        <taxon>Ostreidae</taxon>
        <taxon>Magallana</taxon>
    </lineage>
</organism>
<dbReference type="SMART" id="SM00848">
    <property type="entry name" value="Inhibitor_I29"/>
    <property type="match status" value="1"/>
</dbReference>
<reference evidence="5" key="1">
    <citation type="submission" date="2022-08" db="UniProtKB">
        <authorList>
            <consortium name="EnsemblMetazoa"/>
        </authorList>
    </citation>
    <scope>IDENTIFICATION</scope>
    <source>
        <strain evidence="5">05x7-T-G4-1.051#20</strain>
    </source>
</reference>
<evidence type="ECO:0000313" key="6">
    <source>
        <dbReference type="Proteomes" id="UP000005408"/>
    </source>
</evidence>
<dbReference type="Pfam" id="PF00112">
    <property type="entry name" value="Peptidase_C1"/>
    <property type="match status" value="1"/>
</dbReference>
<dbReference type="CDD" id="cd02248">
    <property type="entry name" value="Peptidase_C1A"/>
    <property type="match status" value="1"/>
</dbReference>
<keyword evidence="6" id="KW-1185">Reference proteome</keyword>
<evidence type="ECO:0000256" key="1">
    <source>
        <dbReference type="ARBA" id="ARBA00008455"/>
    </source>
</evidence>
<accession>A0A8W8M7C4</accession>